<dbReference type="Proteomes" id="UP000070186">
    <property type="component" value="Unassembled WGS sequence"/>
</dbReference>
<dbReference type="InterPro" id="IPR050266">
    <property type="entry name" value="AB_hydrolase_sf"/>
</dbReference>
<organism evidence="2 3">
    <name type="scientific">Dechloromonas denitrificans</name>
    <dbReference type="NCBI Taxonomy" id="281362"/>
    <lineage>
        <taxon>Bacteria</taxon>
        <taxon>Pseudomonadati</taxon>
        <taxon>Pseudomonadota</taxon>
        <taxon>Betaproteobacteria</taxon>
        <taxon>Rhodocyclales</taxon>
        <taxon>Azonexaceae</taxon>
        <taxon>Dechloromonas</taxon>
    </lineage>
</organism>
<dbReference type="PANTHER" id="PTHR43798">
    <property type="entry name" value="MONOACYLGLYCEROL LIPASE"/>
    <property type="match status" value="1"/>
</dbReference>
<dbReference type="InterPro" id="IPR000073">
    <property type="entry name" value="AB_hydrolase_1"/>
</dbReference>
<evidence type="ECO:0000313" key="3">
    <source>
        <dbReference type="Proteomes" id="UP000070186"/>
    </source>
</evidence>
<dbReference type="GO" id="GO:0016020">
    <property type="term" value="C:membrane"/>
    <property type="evidence" value="ECO:0007669"/>
    <property type="project" value="TreeGrafter"/>
</dbReference>
<dbReference type="STRING" id="281362.AT959_02985"/>
<dbReference type="GO" id="GO:0046464">
    <property type="term" value="P:acylglycerol catabolic process"/>
    <property type="evidence" value="ECO:0007669"/>
    <property type="project" value="TreeGrafter"/>
</dbReference>
<dbReference type="Pfam" id="PF00561">
    <property type="entry name" value="Abhydrolase_1"/>
    <property type="match status" value="1"/>
</dbReference>
<dbReference type="SUPFAM" id="SSF53474">
    <property type="entry name" value="alpha/beta-Hydrolases"/>
    <property type="match status" value="1"/>
</dbReference>
<feature type="domain" description="AB hydrolase-1" evidence="1">
    <location>
        <begin position="22"/>
        <end position="124"/>
    </location>
</feature>
<keyword evidence="3" id="KW-1185">Reference proteome</keyword>
<sequence>MPRITAGELSLNYVEHGSGDHVVLAVHGNLGCADWLDLAMPLLPANIRVIAAEWRGCGDSDKPEPTADYSNYTMAVHASDHLALLDALGIKKCHLYGHSTGGIIASHMLAMAPQRFGKVLMLDPVSPLGLQLAPGQVGVLTAMKTDSDICFAGLASAAPTLFRPETLVAGQTPQFAEATSTAQRELFARIIEKTRLLSDGVWFGTPHNLGMEWDSGALAERMGEMTQEHLVLFGKMDYWIPREHMDIMVQKLPNARLEVFPYVGHSMNLEQPLLFARVFGDFFRS</sequence>
<dbReference type="PANTHER" id="PTHR43798:SF33">
    <property type="entry name" value="HYDROLASE, PUTATIVE (AFU_ORTHOLOGUE AFUA_2G14860)-RELATED"/>
    <property type="match status" value="1"/>
</dbReference>
<gene>
    <name evidence="2" type="ORF">AT959_02985</name>
</gene>
<evidence type="ECO:0000259" key="1">
    <source>
        <dbReference type="Pfam" id="PF00561"/>
    </source>
</evidence>
<name>A0A133XM86_9RHOO</name>
<protein>
    <recommendedName>
        <fullName evidence="1">AB hydrolase-1 domain-containing protein</fullName>
    </recommendedName>
</protein>
<dbReference type="EMBL" id="LODL01000007">
    <property type="protein sequence ID" value="KXB32043.1"/>
    <property type="molecule type" value="Genomic_DNA"/>
</dbReference>
<reference evidence="2 3" key="1">
    <citation type="submission" date="2015-12" db="EMBL/GenBank/DDBJ databases">
        <title>Nitrous oxide reduction kinetics distinguish bacteria harboring typical versus atypical NosZ.</title>
        <authorList>
            <person name="Yoon S."/>
            <person name="Nissen S."/>
            <person name="Park D."/>
            <person name="Sanford R.A."/>
            <person name="Loeffler F.E."/>
        </authorList>
    </citation>
    <scope>NUCLEOTIDE SEQUENCE [LARGE SCALE GENOMIC DNA]</scope>
    <source>
        <strain evidence="2 3">ATCC BAA-841</strain>
    </source>
</reference>
<dbReference type="InterPro" id="IPR029058">
    <property type="entry name" value="AB_hydrolase_fold"/>
</dbReference>
<dbReference type="AlphaFoldDB" id="A0A133XM86"/>
<evidence type="ECO:0000313" key="2">
    <source>
        <dbReference type="EMBL" id="KXB32043.1"/>
    </source>
</evidence>
<proteinExistence type="predicted"/>
<accession>A0A133XM86</accession>
<comment type="caution">
    <text evidence="2">The sequence shown here is derived from an EMBL/GenBank/DDBJ whole genome shotgun (WGS) entry which is preliminary data.</text>
</comment>
<dbReference type="RefSeq" id="WP_066880425.1">
    <property type="nucleotide sequence ID" value="NZ_LODL01000007.1"/>
</dbReference>
<dbReference type="GO" id="GO:0047372">
    <property type="term" value="F:monoacylglycerol lipase activity"/>
    <property type="evidence" value="ECO:0007669"/>
    <property type="project" value="TreeGrafter"/>
</dbReference>
<dbReference type="Gene3D" id="3.40.50.1820">
    <property type="entry name" value="alpha/beta hydrolase"/>
    <property type="match status" value="1"/>
</dbReference>